<organism evidence="4 5">
    <name type="scientific">Bifidobacterium bifidum</name>
    <dbReference type="NCBI Taxonomy" id="1681"/>
    <lineage>
        <taxon>Bacteria</taxon>
        <taxon>Bacillati</taxon>
        <taxon>Actinomycetota</taxon>
        <taxon>Actinomycetes</taxon>
        <taxon>Bifidobacteriales</taxon>
        <taxon>Bifidobacteriaceae</taxon>
        <taxon>Bifidobacterium</taxon>
    </lineage>
</organism>
<sequence length="213" mass="23158">MTYPQQPGPQQPQAPQQPAYQAPYGAPQAPQAPQQPAGYQYPQGYPQQPGYPQQSGYAPQPQGPSFLDTMNVRAVTKISAILMVVFIGIETFLSFLRLVDAGNNMSGFGYKFLFGSTPWLMLTAILAVWVIGLNVVQHGPQWFKMAAFVAMVAAAGLKVLAWLIYLFSGNSGYYGYGYSNGAATAIAWIGFFALLGLLAQVIVLLVGWLQQRV</sequence>
<reference evidence="4 5" key="1">
    <citation type="submission" date="2016-01" db="EMBL/GenBank/DDBJ databases">
        <authorList>
            <person name="Oliw E.H."/>
        </authorList>
    </citation>
    <scope>NUCLEOTIDE SEQUENCE [LARGE SCALE GENOMIC DNA]</scope>
    <source>
        <strain evidence="4 5">MJR8628B</strain>
    </source>
</reference>
<evidence type="ECO:0000313" key="3">
    <source>
        <dbReference type="EMBL" id="KAB7486803.1"/>
    </source>
</evidence>
<dbReference type="SUPFAM" id="SSF81995">
    <property type="entry name" value="beta-sandwich domain of Sec23/24"/>
    <property type="match status" value="1"/>
</dbReference>
<evidence type="ECO:0000256" key="2">
    <source>
        <dbReference type="SAM" id="Phobius"/>
    </source>
</evidence>
<keyword evidence="2" id="KW-0812">Transmembrane</keyword>
<feature type="region of interest" description="Disordered" evidence="1">
    <location>
        <begin position="1"/>
        <end position="45"/>
    </location>
</feature>
<evidence type="ECO:0000313" key="6">
    <source>
        <dbReference type="Proteomes" id="UP000451386"/>
    </source>
</evidence>
<feature type="compositionally biased region" description="Low complexity" evidence="1">
    <location>
        <begin position="13"/>
        <end position="45"/>
    </location>
</feature>
<feature type="transmembrane region" description="Helical" evidence="2">
    <location>
        <begin position="143"/>
        <end position="165"/>
    </location>
</feature>
<feature type="transmembrane region" description="Helical" evidence="2">
    <location>
        <begin position="185"/>
        <end position="209"/>
    </location>
</feature>
<gene>
    <name evidence="3" type="ORF">GBA83_05195</name>
    <name evidence="4" type="ORF">HMPREF3196_00261</name>
</gene>
<dbReference type="PATRIC" id="fig|1681.53.peg.251"/>
<keyword evidence="2" id="KW-1133">Transmembrane helix</keyword>
<feature type="compositionally biased region" description="Pro residues" evidence="1">
    <location>
        <begin position="1"/>
        <end position="12"/>
    </location>
</feature>
<dbReference type="RefSeq" id="WP_061085747.1">
    <property type="nucleotide sequence ID" value="NZ_JAPWDZ010000001.1"/>
</dbReference>
<feature type="transmembrane region" description="Helical" evidence="2">
    <location>
        <begin position="80"/>
        <end position="99"/>
    </location>
</feature>
<dbReference type="EMBL" id="WDOP01000003">
    <property type="protein sequence ID" value="KAB7486803.1"/>
    <property type="molecule type" value="Genomic_DNA"/>
</dbReference>
<name>A0A133KSG8_BIFBI</name>
<dbReference type="EMBL" id="LRPO01000012">
    <property type="protein sequence ID" value="KWZ82504.1"/>
    <property type="molecule type" value="Genomic_DNA"/>
</dbReference>
<reference evidence="3 6" key="2">
    <citation type="journal article" date="2019" name="Nat. Med.">
        <title>A library of human gut bacterial isolates paired with longitudinal multiomics data enables mechanistic microbiome research.</title>
        <authorList>
            <person name="Poyet M."/>
            <person name="Groussin M."/>
            <person name="Gibbons S.M."/>
            <person name="Avila-Pacheco J."/>
            <person name="Jiang X."/>
            <person name="Kearney S.M."/>
            <person name="Perrotta A.R."/>
            <person name="Berdy B."/>
            <person name="Zhao S."/>
            <person name="Lieberman T.D."/>
            <person name="Swanson P.K."/>
            <person name="Smith M."/>
            <person name="Roesemann S."/>
            <person name="Alexander J.E."/>
            <person name="Rich S.A."/>
            <person name="Livny J."/>
            <person name="Vlamakis H."/>
            <person name="Clish C."/>
            <person name="Bullock K."/>
            <person name="Deik A."/>
            <person name="Scott J."/>
            <person name="Pierce K.A."/>
            <person name="Xavier R.J."/>
            <person name="Alm E.J."/>
        </authorList>
    </citation>
    <scope>NUCLEOTIDE SEQUENCE [LARGE SCALE GENOMIC DNA]</scope>
    <source>
        <strain evidence="3 6">BIOML-A13</strain>
    </source>
</reference>
<dbReference type="Proteomes" id="UP000451386">
    <property type="component" value="Unassembled WGS sequence"/>
</dbReference>
<evidence type="ECO:0000313" key="5">
    <source>
        <dbReference type="Proteomes" id="UP000070092"/>
    </source>
</evidence>
<keyword evidence="2" id="KW-0472">Membrane</keyword>
<evidence type="ECO:0000313" key="4">
    <source>
        <dbReference type="EMBL" id="KWZ82504.1"/>
    </source>
</evidence>
<accession>A0A133KSG8</accession>
<feature type="transmembrane region" description="Helical" evidence="2">
    <location>
        <begin position="119"/>
        <end position="136"/>
    </location>
</feature>
<dbReference type="Proteomes" id="UP000070092">
    <property type="component" value="Unassembled WGS sequence"/>
</dbReference>
<protein>
    <submittedName>
        <fullName evidence="4">Uncharacterized protein</fullName>
    </submittedName>
</protein>
<comment type="caution">
    <text evidence="4">The sequence shown here is derived from an EMBL/GenBank/DDBJ whole genome shotgun (WGS) entry which is preliminary data.</text>
</comment>
<evidence type="ECO:0000256" key="1">
    <source>
        <dbReference type="SAM" id="MobiDB-lite"/>
    </source>
</evidence>
<dbReference type="AlphaFoldDB" id="A0A133KSG8"/>
<proteinExistence type="predicted"/>